<name>A0A2P8HTF5_CHINA</name>
<accession>A0A2P8HTF5</accession>
<dbReference type="Proteomes" id="UP000240971">
    <property type="component" value="Unassembled WGS sequence"/>
</dbReference>
<dbReference type="OrthoDB" id="436461at2"/>
<dbReference type="Pfam" id="PF10593">
    <property type="entry name" value="Z1"/>
    <property type="match status" value="1"/>
</dbReference>
<sequence>MSWEGICDIILPKMEKAKRDDGDAFTVSRLESLSRNHFNELKGIPYFQDHFEGQTEENLHIWLNKINSRLKSIIVTTAEPDNVLSESEDYSRWLNKDRIKDEEWHYWSRYYQYLKRIGRPLDVLSNTEKSTFEIIERLGDPRADIPELQKGLVLGAVQSGKTANFNGVVNRAIDLGYDLIIVFSGIMDDLRTQTQRRINSDVIGLGKVDSGQQNQPVGVGCIENFSNSGIFQIESVTSEVFDFNKRAADSHLGNRKIMVCKKNHSVLANILYWIRTSIAHGQDRIDKSILILDDEADNASLNNLGHKGVEYASKINGHIRALLNLFKRRSYLGYTATPFANILQDQNAENIEKNGWEVKYRINGEIKILGFSLAPSLFPDKFIYKLNPPSSYIGPKQFFSFTSEELNDLKLPLIVTIEDHNQPAPDAGENDFNLSRSMRDAIDCFILSIALRESRNDILKDLPGYTSHHSMLIHISRLIDAQNALAENVSKYVKYLSDKINFDGLDQEDGIYKKLELQWNRFFEVEVSRIKEYLPAAYNADGLIPKKYQDISKFLPNAISNVEVKAVNSKTKDKLEYKGASKKYIAIGGNRLSRGFTLEGLTVNYFLRSTNYYDALLQMGRWFGYRPGYIDACRLFIDKDTEERYDFVNETLHELEVLIESMEAQKKSPKDFELRIKKHPGVLKITRPSILKNGNEVKFSYSASHKQSTVFNLQADNLLRSWADFRNLYSSFTWTNDIGFYRTEVNIDDLFKFLDITLAFSPAHLDTINLKRYIKLCNEHGKLMKWTIAIKRGGSKKRFKHKDLDITGTIRRGPQKEEPVSKYYNSLKGDKLEFTAAQKSKNIITSGTDESLGLDITTKKEAENKFREFKKGRFIERGESLQNAIDMANKITIPGHIFYDLRSDSEGLLLVYLIDIQEIFSPHDELLGAAKRNGIQSLFQEVPLIGYALSFPKIINDPGGEYDYVANKVAIVDDEEIKAELSEDELPDDDYSEAINLI</sequence>
<dbReference type="EMBL" id="PYAW01000001">
    <property type="protein sequence ID" value="PSL49503.1"/>
    <property type="molecule type" value="Genomic_DNA"/>
</dbReference>
<evidence type="ECO:0000313" key="2">
    <source>
        <dbReference type="EMBL" id="PSL49503.1"/>
    </source>
</evidence>
<reference evidence="2 3" key="1">
    <citation type="submission" date="2018-03" db="EMBL/GenBank/DDBJ databases">
        <title>Genomic Encyclopedia of Archaeal and Bacterial Type Strains, Phase II (KMG-II): from individual species to whole genera.</title>
        <authorList>
            <person name="Goeker M."/>
        </authorList>
    </citation>
    <scope>NUCLEOTIDE SEQUENCE [LARGE SCALE GENOMIC DNA]</scope>
    <source>
        <strain evidence="2 3">DSM 24859</strain>
    </source>
</reference>
<dbReference type="RefSeq" id="WP_106526734.1">
    <property type="nucleotide sequence ID" value="NZ_PYAW01000001.1"/>
</dbReference>
<organism evidence="2 3">
    <name type="scientific">Chitinophaga niastensis</name>
    <dbReference type="NCBI Taxonomy" id="536980"/>
    <lineage>
        <taxon>Bacteria</taxon>
        <taxon>Pseudomonadati</taxon>
        <taxon>Bacteroidota</taxon>
        <taxon>Chitinophagia</taxon>
        <taxon>Chitinophagales</taxon>
        <taxon>Chitinophagaceae</taxon>
        <taxon>Chitinophaga</taxon>
    </lineage>
</organism>
<feature type="domain" description="Putative endonuclease Z1" evidence="1">
    <location>
        <begin position="437"/>
        <end position="682"/>
    </location>
</feature>
<comment type="caution">
    <text evidence="2">The sequence shown here is derived from an EMBL/GenBank/DDBJ whole genome shotgun (WGS) entry which is preliminary data.</text>
</comment>
<proteinExistence type="predicted"/>
<evidence type="ECO:0000259" key="1">
    <source>
        <dbReference type="Pfam" id="PF10593"/>
    </source>
</evidence>
<dbReference type="AlphaFoldDB" id="A0A2P8HTF5"/>
<protein>
    <submittedName>
        <fullName evidence="2">Z1 domain-containing protein</fullName>
    </submittedName>
</protein>
<evidence type="ECO:0000313" key="3">
    <source>
        <dbReference type="Proteomes" id="UP000240971"/>
    </source>
</evidence>
<gene>
    <name evidence="2" type="ORF">CLV51_101837</name>
</gene>
<dbReference type="InterPro" id="IPR018310">
    <property type="entry name" value="Put_endonuclease_Z1-dom"/>
</dbReference>
<keyword evidence="3" id="KW-1185">Reference proteome</keyword>